<feature type="modified residue" description="N6-(pyridoxal phosphate)lysine" evidence="2">
    <location>
        <position position="58"/>
    </location>
</feature>
<keyword evidence="7" id="KW-1185">Reference proteome</keyword>
<organism evidence="6 7">
    <name type="scientific">Mycolicibacterium smegmatis (strain ATCC 700084 / mc(2)155)</name>
    <name type="common">Mycobacterium smegmatis</name>
    <dbReference type="NCBI Taxonomy" id="246196"/>
    <lineage>
        <taxon>Bacteria</taxon>
        <taxon>Bacillati</taxon>
        <taxon>Actinomycetota</taxon>
        <taxon>Actinomycetes</taxon>
        <taxon>Mycobacteriales</taxon>
        <taxon>Mycobacteriaceae</taxon>
        <taxon>Mycolicibacterium</taxon>
    </lineage>
</organism>
<dbReference type="CDD" id="cd00635">
    <property type="entry name" value="PLPDE_III_YBL036c_like"/>
    <property type="match status" value="1"/>
</dbReference>
<protein>
    <recommendedName>
        <fullName evidence="2">Pyridoxal phosphate homeostasis protein</fullName>
        <shortName evidence="2">PLP homeostasis protein</shortName>
    </recommendedName>
</protein>
<keyword evidence="1 2" id="KW-0663">Pyridoxal phosphate</keyword>
<dbReference type="Proteomes" id="UP000000757">
    <property type="component" value="Chromosome"/>
</dbReference>
<evidence type="ECO:0000256" key="3">
    <source>
        <dbReference type="RuleBase" id="RU004514"/>
    </source>
</evidence>
<dbReference type="eggNOG" id="COG0325">
    <property type="taxonomic scope" value="Bacteria"/>
</dbReference>
<dbReference type="SUPFAM" id="SSF51419">
    <property type="entry name" value="PLP-binding barrel"/>
    <property type="match status" value="1"/>
</dbReference>
<sequence>MDGAGLAMSATTPSRRIRDADRTAQLTAALGAARARLARAAESAGRNVGEIELLPVTKFFPGSDIVILNQLGCLSFGESREQEAANKIAEVRAELPDAPIRWHMIGRIQRNKARAVAGWAYAAHSVDNARLIAALDRGAADALGRGVRSEPLRVYLQISLDGDAERGGVDIGDPDLVDELCAAIDGADGLTFTGLMAIPPLGADADEAFARLAAERDRVQKAYPQRLEMSAGMSNDLESAVKHGSTCVRVGTALMGPRPLTSPPVVTPVTSSSQTSELPRSAEGSPDEHTA</sequence>
<name>A0R009_MYCS2</name>
<dbReference type="PANTHER" id="PTHR10146">
    <property type="entry name" value="PROLINE SYNTHETASE CO-TRANSCRIBED BACTERIAL HOMOLOG PROTEIN"/>
    <property type="match status" value="1"/>
</dbReference>
<comment type="similarity">
    <text evidence="2 3">Belongs to the pyridoxal phosphate-binding protein YggS/PROSC family.</text>
</comment>
<dbReference type="PANTHER" id="PTHR10146:SF14">
    <property type="entry name" value="PYRIDOXAL PHOSPHATE HOMEOSTASIS PROTEIN"/>
    <property type="match status" value="1"/>
</dbReference>
<dbReference type="InterPro" id="IPR001608">
    <property type="entry name" value="Ala_racemase_N"/>
</dbReference>
<dbReference type="PaxDb" id="246196-MSMEI_4122"/>
<proteinExistence type="inferred from homology"/>
<reference evidence="6 7" key="1">
    <citation type="submission" date="2006-10" db="EMBL/GenBank/DDBJ databases">
        <authorList>
            <person name="Fleischmann R.D."/>
            <person name="Dodson R.J."/>
            <person name="Haft D.H."/>
            <person name="Merkel J.S."/>
            <person name="Nelson W.C."/>
            <person name="Fraser C.M."/>
        </authorList>
    </citation>
    <scope>NUCLEOTIDE SEQUENCE [LARGE SCALE GENOMIC DNA]</scope>
    <source>
        <strain evidence="7">ATCC 700084 / mc(2)155</strain>
    </source>
</reference>
<evidence type="ECO:0000256" key="2">
    <source>
        <dbReference type="HAMAP-Rule" id="MF_02087"/>
    </source>
</evidence>
<dbReference type="GO" id="GO:0030170">
    <property type="term" value="F:pyridoxal phosphate binding"/>
    <property type="evidence" value="ECO:0007669"/>
    <property type="project" value="UniProtKB-UniRule"/>
</dbReference>
<dbReference type="InterPro" id="IPR011078">
    <property type="entry name" value="PyrdxlP_homeostasis"/>
</dbReference>
<dbReference type="OrthoDB" id="9804072at2"/>
<dbReference type="NCBIfam" id="TIGR00044">
    <property type="entry name" value="YggS family pyridoxal phosphate-dependent enzyme"/>
    <property type="match status" value="1"/>
</dbReference>
<feature type="region of interest" description="Disordered" evidence="4">
    <location>
        <begin position="254"/>
        <end position="291"/>
    </location>
</feature>
<dbReference type="PATRIC" id="fig|246196.19.peg.4141"/>
<feature type="domain" description="Alanine racemase N-terminal" evidence="5">
    <location>
        <begin position="52"/>
        <end position="259"/>
    </location>
</feature>
<dbReference type="EMBL" id="CP000480">
    <property type="protein sequence ID" value="ABK72274.1"/>
    <property type="molecule type" value="Genomic_DNA"/>
</dbReference>
<dbReference type="Pfam" id="PF01168">
    <property type="entry name" value="Ala_racemase_N"/>
    <property type="match status" value="1"/>
</dbReference>
<evidence type="ECO:0000256" key="1">
    <source>
        <dbReference type="ARBA" id="ARBA00022898"/>
    </source>
</evidence>
<dbReference type="HAMAP" id="MF_02087">
    <property type="entry name" value="PLP_homeostasis"/>
    <property type="match status" value="1"/>
</dbReference>
<evidence type="ECO:0000313" key="7">
    <source>
        <dbReference type="Proteomes" id="UP000000757"/>
    </source>
</evidence>
<gene>
    <name evidence="6" type="ordered locus">MSMEG_4220</name>
</gene>
<dbReference type="AlphaFoldDB" id="A0R009"/>
<dbReference type="InterPro" id="IPR029066">
    <property type="entry name" value="PLP-binding_barrel"/>
</dbReference>
<dbReference type="KEGG" id="msm:MSMEG_4220"/>
<evidence type="ECO:0000259" key="5">
    <source>
        <dbReference type="Pfam" id="PF01168"/>
    </source>
</evidence>
<dbReference type="STRING" id="246196.MSMEG_4220"/>
<evidence type="ECO:0000313" key="6">
    <source>
        <dbReference type="EMBL" id="ABK72274.1"/>
    </source>
</evidence>
<comment type="function">
    <text evidence="2">Pyridoxal 5'-phosphate (PLP)-binding protein, which is involved in PLP homeostasis.</text>
</comment>
<dbReference type="Gene3D" id="3.20.20.10">
    <property type="entry name" value="Alanine racemase"/>
    <property type="match status" value="1"/>
</dbReference>
<dbReference type="PROSITE" id="PS01211">
    <property type="entry name" value="UPF0001"/>
    <property type="match status" value="1"/>
</dbReference>
<evidence type="ECO:0000256" key="4">
    <source>
        <dbReference type="SAM" id="MobiDB-lite"/>
    </source>
</evidence>
<accession>A0R009</accession>